<dbReference type="GO" id="GO:0005783">
    <property type="term" value="C:endoplasmic reticulum"/>
    <property type="evidence" value="ECO:0007669"/>
    <property type="project" value="InterPro"/>
</dbReference>
<dbReference type="GO" id="GO:0000774">
    <property type="term" value="F:adenyl-nucleotide exchange factor activity"/>
    <property type="evidence" value="ECO:0007669"/>
    <property type="project" value="InterPro"/>
</dbReference>
<protein>
    <recommendedName>
        <fullName evidence="3">Nucleotide exchange factor SIL1</fullName>
    </recommendedName>
</protein>
<proteinExistence type="inferred from homology"/>
<comment type="similarity">
    <text evidence="1">Belongs to the SIL1 family.</text>
</comment>
<evidence type="ECO:0000256" key="1">
    <source>
        <dbReference type="ARBA" id="ARBA00010588"/>
    </source>
</evidence>
<dbReference type="InterPro" id="IPR031884">
    <property type="entry name" value="Sil1_fungi"/>
</dbReference>
<keyword evidence="12" id="KW-1185">Reference proteome</keyword>
<keyword evidence="7" id="KW-0653">Protein transport</keyword>
<keyword evidence="4" id="KW-0813">Transport</keyword>
<organism evidence="11 12">
    <name type="scientific">Hirsutella rhossiliensis</name>
    <dbReference type="NCBI Taxonomy" id="111463"/>
    <lineage>
        <taxon>Eukaryota</taxon>
        <taxon>Fungi</taxon>
        <taxon>Dikarya</taxon>
        <taxon>Ascomycota</taxon>
        <taxon>Pezizomycotina</taxon>
        <taxon>Sordariomycetes</taxon>
        <taxon>Hypocreomycetidae</taxon>
        <taxon>Hypocreales</taxon>
        <taxon>Ophiocordycipitaceae</taxon>
        <taxon>Hirsutella</taxon>
    </lineage>
</organism>
<reference evidence="11" key="1">
    <citation type="submission" date="2021-09" db="EMBL/GenBank/DDBJ databases">
        <title>A high-quality genome of the endoparasitic fungus Hirsutella rhossiliensis with a comparison of Hirsutella genomes reveals transposable elements contributing to genome size variation.</title>
        <authorList>
            <person name="Lin R."/>
            <person name="Jiao Y."/>
            <person name="Sun X."/>
            <person name="Ling J."/>
            <person name="Xie B."/>
            <person name="Cheng X."/>
        </authorList>
    </citation>
    <scope>NUCLEOTIDE SEQUENCE</scope>
    <source>
        <strain evidence="11">HR02</strain>
    </source>
</reference>
<feature type="signal peptide" evidence="10">
    <location>
        <begin position="1"/>
        <end position="29"/>
    </location>
</feature>
<evidence type="ECO:0000256" key="10">
    <source>
        <dbReference type="SAM" id="SignalP"/>
    </source>
</evidence>
<dbReference type="AlphaFoldDB" id="A0A9P8SCE4"/>
<dbReference type="OrthoDB" id="448649at2759"/>
<keyword evidence="6" id="KW-0256">Endoplasmic reticulum</keyword>
<comment type="subunit">
    <text evidence="2">Interacts with KAR2.</text>
</comment>
<dbReference type="Proteomes" id="UP000824596">
    <property type="component" value="Unassembled WGS sequence"/>
</dbReference>
<evidence type="ECO:0000256" key="8">
    <source>
        <dbReference type="ARBA" id="ARBA00023010"/>
    </source>
</evidence>
<dbReference type="GeneID" id="68360741"/>
<evidence type="ECO:0000256" key="3">
    <source>
        <dbReference type="ARBA" id="ARBA00015352"/>
    </source>
</evidence>
<dbReference type="EMBL" id="JAIZPD010000021">
    <property type="protein sequence ID" value="KAH0957466.1"/>
    <property type="molecule type" value="Genomic_DNA"/>
</dbReference>
<keyword evidence="5 10" id="KW-0732">Signal</keyword>
<dbReference type="InterPro" id="IPR011989">
    <property type="entry name" value="ARM-like"/>
</dbReference>
<keyword evidence="8" id="KW-0811">Translocation</keyword>
<evidence type="ECO:0000256" key="4">
    <source>
        <dbReference type="ARBA" id="ARBA00022448"/>
    </source>
</evidence>
<evidence type="ECO:0000313" key="12">
    <source>
        <dbReference type="Proteomes" id="UP000824596"/>
    </source>
</evidence>
<feature type="region of interest" description="Disordered" evidence="9">
    <location>
        <begin position="113"/>
        <end position="133"/>
    </location>
</feature>
<dbReference type="RefSeq" id="XP_044714980.1">
    <property type="nucleotide sequence ID" value="XM_044870083.1"/>
</dbReference>
<sequence>MTPERSRVSPMRTALLGLVLAVSLTSASAAPAANPPSELICHTSNPEDCYPRHFQAKDEFQTVHDDQDLPPGLHVRINMQTGKKEAKINVPGELDPALDGLPVDEASVVVVPDQDQDERPLRLPKGAPAYSPVGKIKEPEQEAETFVAAMKMLRKGKVRHGHAFAEHLEELEELSHDIYYGMKIAEDTKVVKALLCLMVSNPKKPAAADASLAPHDQQAASVLAGALQNNPSALEKVAGAWPELMDAKCPDAGVSTIGHALYSSLAPYNNADAAGDAKQSASRVKAKVLVINGLLKNGTIRGEFLSRGGMDHLLEVLVSEGRDWAAAQRKAGQLVLDNFLDGDMGATLGLWPRVPRLSDEQCRSEALKTAEGCWDYHVARITKGNRYEKGHWSTELNAKLVVARGGDPTAQADGSQRAEL</sequence>
<evidence type="ECO:0000313" key="11">
    <source>
        <dbReference type="EMBL" id="KAH0957466.1"/>
    </source>
</evidence>
<evidence type="ECO:0000256" key="7">
    <source>
        <dbReference type="ARBA" id="ARBA00022927"/>
    </source>
</evidence>
<evidence type="ECO:0000256" key="2">
    <source>
        <dbReference type="ARBA" id="ARBA00011799"/>
    </source>
</evidence>
<evidence type="ECO:0000256" key="6">
    <source>
        <dbReference type="ARBA" id="ARBA00022824"/>
    </source>
</evidence>
<name>A0A9P8SCE4_9HYPO</name>
<gene>
    <name evidence="11" type="ORF">HRG_11613</name>
</gene>
<dbReference type="GO" id="GO:0015031">
    <property type="term" value="P:protein transport"/>
    <property type="evidence" value="ECO:0007669"/>
    <property type="project" value="UniProtKB-KW"/>
</dbReference>
<dbReference type="Pfam" id="PF16782">
    <property type="entry name" value="SIL1"/>
    <property type="match status" value="1"/>
</dbReference>
<feature type="chain" id="PRO_5040477488" description="Nucleotide exchange factor SIL1" evidence="10">
    <location>
        <begin position="30"/>
        <end position="420"/>
    </location>
</feature>
<comment type="caution">
    <text evidence="11">The sequence shown here is derived from an EMBL/GenBank/DDBJ whole genome shotgun (WGS) entry which is preliminary data.</text>
</comment>
<evidence type="ECO:0000256" key="9">
    <source>
        <dbReference type="SAM" id="MobiDB-lite"/>
    </source>
</evidence>
<accession>A0A9P8SCE4</accession>
<evidence type="ECO:0000256" key="5">
    <source>
        <dbReference type="ARBA" id="ARBA00022729"/>
    </source>
</evidence>
<dbReference type="Gene3D" id="1.25.10.10">
    <property type="entry name" value="Leucine-rich Repeat Variant"/>
    <property type="match status" value="1"/>
</dbReference>